<evidence type="ECO:0000256" key="3">
    <source>
        <dbReference type="ARBA" id="ARBA00007812"/>
    </source>
</evidence>
<dbReference type="Pfam" id="PF02775">
    <property type="entry name" value="TPP_enzyme_C"/>
    <property type="match status" value="1"/>
</dbReference>
<dbReference type="Pfam" id="PF02776">
    <property type="entry name" value="TPP_enzyme_N"/>
    <property type="match status" value="1"/>
</dbReference>
<evidence type="ECO:0000256" key="4">
    <source>
        <dbReference type="ARBA" id="ARBA00022723"/>
    </source>
</evidence>
<dbReference type="InterPro" id="IPR029061">
    <property type="entry name" value="THDP-binding"/>
</dbReference>
<evidence type="ECO:0000256" key="1">
    <source>
        <dbReference type="ARBA" id="ARBA00001946"/>
    </source>
</evidence>
<dbReference type="GO" id="GO:0009099">
    <property type="term" value="P:L-valine biosynthetic process"/>
    <property type="evidence" value="ECO:0007669"/>
    <property type="project" value="TreeGrafter"/>
</dbReference>
<dbReference type="CDD" id="cd02004">
    <property type="entry name" value="TPP_BZL_OCoD_HPCL"/>
    <property type="match status" value="1"/>
</dbReference>
<comment type="cofactor">
    <cofactor evidence="2">
        <name>thiamine diphosphate</name>
        <dbReference type="ChEBI" id="CHEBI:58937"/>
    </cofactor>
</comment>
<evidence type="ECO:0000256" key="5">
    <source>
        <dbReference type="ARBA" id="ARBA00023052"/>
    </source>
</evidence>
<organism evidence="10 11">
    <name type="scientific">Abyssobacteria bacterium (strain SURF_5)</name>
    <dbReference type="NCBI Taxonomy" id="2093360"/>
    <lineage>
        <taxon>Bacteria</taxon>
        <taxon>Pseudomonadati</taxon>
        <taxon>Candidatus Hydrogenedentota</taxon>
        <taxon>Candidatus Abyssobacteria</taxon>
    </lineage>
</organism>
<evidence type="ECO:0000256" key="2">
    <source>
        <dbReference type="ARBA" id="ARBA00001964"/>
    </source>
</evidence>
<sequence>MAMVSGGILAARMLKAEGVDYIFSLVGGHIYALYDACRDAGIKIVDVRHEEAAAHMAEGFSLVTGKPGVCVVTAGPGFTNMITGVAAAAVANSPIICLAGHSGIREYDTGALQDLNQIDIIKPLTKLSRTVYQTERIPEYMAMAFRHCLAGRPGPVYLEIPLDVFYNQVDESGVEMPERYRTQTRPAGDPAEIEKALALLQQAKRPLVVAGSGVWWSQAHKELQAFVEKSGIPAFTRNNGRGAISDKHPLCFGVSALAGLFKADVALIIGTQLNNTLAYGKFPPELKVIQVDIEPSVIGHNRAIDVGIIGDAKNVLRQLTDGIEQRSYDVWVETLRQAKAKRAERNRPFMESDKIPIHPLRLCRELTNFIDEDTIVCIDGGDISVFGSMVLPACTPAQHLANGASSFGCLGVGLPYGLAAKLARPEKKVLVLCGDGSFGFNAMEFDTALRHNLPIVCVIGNDGCWGMMRHGAEAVVGADRIVGCDLPLRKYHKVVEALGGHGELVERPSDIRPAIERAFASGKPACVNVLTDIKVSPQKPAGDAEFGA</sequence>
<dbReference type="GO" id="GO:0030976">
    <property type="term" value="F:thiamine pyrophosphate binding"/>
    <property type="evidence" value="ECO:0007669"/>
    <property type="project" value="InterPro"/>
</dbReference>
<dbReference type="InterPro" id="IPR000399">
    <property type="entry name" value="TPP-bd_CS"/>
</dbReference>
<keyword evidence="5 6" id="KW-0786">Thiamine pyrophosphate</keyword>
<dbReference type="GO" id="GO:0003984">
    <property type="term" value="F:acetolactate synthase activity"/>
    <property type="evidence" value="ECO:0007669"/>
    <property type="project" value="TreeGrafter"/>
</dbReference>
<comment type="caution">
    <text evidence="10">The sequence shown here is derived from an EMBL/GenBank/DDBJ whole genome shotgun (WGS) entry which is preliminary data.</text>
</comment>
<dbReference type="AlphaFoldDB" id="A0A3A4NHC5"/>
<proteinExistence type="inferred from homology"/>
<comment type="cofactor">
    <cofactor evidence="1">
        <name>Mg(2+)</name>
        <dbReference type="ChEBI" id="CHEBI:18420"/>
    </cofactor>
</comment>
<feature type="domain" description="Thiamine pyrophosphate enzyme N-terminal TPP-binding" evidence="9">
    <location>
        <begin position="9"/>
        <end position="119"/>
    </location>
</feature>
<dbReference type="InterPro" id="IPR012001">
    <property type="entry name" value="Thiamin_PyroP_enz_TPP-bd_dom"/>
</dbReference>
<dbReference type="Pfam" id="PF00205">
    <property type="entry name" value="TPP_enzyme_M"/>
    <property type="match status" value="1"/>
</dbReference>
<feature type="domain" description="Thiamine pyrophosphate enzyme central" evidence="7">
    <location>
        <begin position="193"/>
        <end position="319"/>
    </location>
</feature>
<dbReference type="Gene3D" id="3.40.50.970">
    <property type="match status" value="2"/>
</dbReference>
<dbReference type="GO" id="GO:0005948">
    <property type="term" value="C:acetolactate synthase complex"/>
    <property type="evidence" value="ECO:0007669"/>
    <property type="project" value="TreeGrafter"/>
</dbReference>
<dbReference type="GO" id="GO:0000287">
    <property type="term" value="F:magnesium ion binding"/>
    <property type="evidence" value="ECO:0007669"/>
    <property type="project" value="InterPro"/>
</dbReference>
<dbReference type="PANTHER" id="PTHR18968:SF166">
    <property type="entry name" value="2-HYDROXYACYL-COA LYASE 2"/>
    <property type="match status" value="1"/>
</dbReference>
<evidence type="ECO:0000256" key="6">
    <source>
        <dbReference type="RuleBase" id="RU362132"/>
    </source>
</evidence>
<feature type="domain" description="Thiamine pyrophosphate enzyme TPP-binding" evidence="8">
    <location>
        <begin position="380"/>
        <end position="529"/>
    </location>
</feature>
<dbReference type="InterPro" id="IPR011766">
    <property type="entry name" value="TPP_enzyme_TPP-bd"/>
</dbReference>
<dbReference type="InterPro" id="IPR012000">
    <property type="entry name" value="Thiamin_PyroP_enz_cen_dom"/>
</dbReference>
<dbReference type="InterPro" id="IPR045229">
    <property type="entry name" value="TPP_enz"/>
</dbReference>
<evidence type="ECO:0000259" key="8">
    <source>
        <dbReference type="Pfam" id="PF02775"/>
    </source>
</evidence>
<dbReference type="Gene3D" id="3.40.50.1220">
    <property type="entry name" value="TPP-binding domain"/>
    <property type="match status" value="1"/>
</dbReference>
<gene>
    <name evidence="10" type="ORF">C4520_13980</name>
</gene>
<dbReference type="InterPro" id="IPR029035">
    <property type="entry name" value="DHS-like_NAD/FAD-binding_dom"/>
</dbReference>
<dbReference type="PROSITE" id="PS00187">
    <property type="entry name" value="TPP_ENZYMES"/>
    <property type="match status" value="1"/>
</dbReference>
<dbReference type="Proteomes" id="UP000265882">
    <property type="component" value="Unassembled WGS sequence"/>
</dbReference>
<dbReference type="SUPFAM" id="SSF52467">
    <property type="entry name" value="DHS-like NAD/FAD-binding domain"/>
    <property type="match status" value="1"/>
</dbReference>
<dbReference type="GO" id="GO:0009097">
    <property type="term" value="P:isoleucine biosynthetic process"/>
    <property type="evidence" value="ECO:0007669"/>
    <property type="project" value="TreeGrafter"/>
</dbReference>
<dbReference type="SUPFAM" id="SSF52518">
    <property type="entry name" value="Thiamin diphosphate-binding fold (THDP-binding)"/>
    <property type="match status" value="2"/>
</dbReference>
<dbReference type="CDD" id="cd07035">
    <property type="entry name" value="TPP_PYR_POX_like"/>
    <property type="match status" value="1"/>
</dbReference>
<evidence type="ECO:0000313" key="11">
    <source>
        <dbReference type="Proteomes" id="UP000265882"/>
    </source>
</evidence>
<accession>A0A3A4NHC5</accession>
<reference evidence="10 11" key="1">
    <citation type="journal article" date="2017" name="ISME J.">
        <title>Energy and carbon metabolisms in a deep terrestrial subsurface fluid microbial community.</title>
        <authorList>
            <person name="Momper L."/>
            <person name="Jungbluth S.P."/>
            <person name="Lee M.D."/>
            <person name="Amend J.P."/>
        </authorList>
    </citation>
    <scope>NUCLEOTIDE SEQUENCE [LARGE SCALE GENOMIC DNA]</scope>
    <source>
        <strain evidence="10">SURF_5</strain>
    </source>
</reference>
<evidence type="ECO:0000259" key="7">
    <source>
        <dbReference type="Pfam" id="PF00205"/>
    </source>
</evidence>
<dbReference type="GO" id="GO:0050660">
    <property type="term" value="F:flavin adenine dinucleotide binding"/>
    <property type="evidence" value="ECO:0007669"/>
    <property type="project" value="TreeGrafter"/>
</dbReference>
<dbReference type="EMBL" id="QZKU01000098">
    <property type="protein sequence ID" value="RJP18699.1"/>
    <property type="molecule type" value="Genomic_DNA"/>
</dbReference>
<dbReference type="FunFam" id="3.40.50.970:FF:000007">
    <property type="entry name" value="Acetolactate synthase"/>
    <property type="match status" value="1"/>
</dbReference>
<protein>
    <submittedName>
        <fullName evidence="10">Thiamine pyrophosphate-binding protein</fullName>
    </submittedName>
</protein>
<dbReference type="PANTHER" id="PTHR18968">
    <property type="entry name" value="THIAMINE PYROPHOSPHATE ENZYMES"/>
    <property type="match status" value="1"/>
</dbReference>
<comment type="similarity">
    <text evidence="3 6">Belongs to the TPP enzyme family.</text>
</comment>
<evidence type="ECO:0000313" key="10">
    <source>
        <dbReference type="EMBL" id="RJP18699.1"/>
    </source>
</evidence>
<name>A0A3A4NHC5_ABYX5</name>
<evidence type="ECO:0000259" key="9">
    <source>
        <dbReference type="Pfam" id="PF02776"/>
    </source>
</evidence>
<keyword evidence="4" id="KW-0479">Metal-binding</keyword>